<accession>A0A377J4W4</accession>
<proteinExistence type="predicted"/>
<dbReference type="PROSITE" id="PS51257">
    <property type="entry name" value="PROKAR_LIPOPROTEIN"/>
    <property type="match status" value="1"/>
</dbReference>
<dbReference type="AlphaFoldDB" id="A0A377J4W4"/>
<dbReference type="RefSeq" id="WP_115011141.1">
    <property type="nucleotide sequence ID" value="NZ_UGHV01000001.1"/>
</dbReference>
<evidence type="ECO:0000313" key="1">
    <source>
        <dbReference type="EMBL" id="STO96843.1"/>
    </source>
</evidence>
<name>A0A377J4W4_9HELI</name>
<dbReference type="Proteomes" id="UP000254841">
    <property type="component" value="Unassembled WGS sequence"/>
</dbReference>
<organism evidence="1 2">
    <name type="scientific">Helicobacter canis</name>
    <dbReference type="NCBI Taxonomy" id="29419"/>
    <lineage>
        <taxon>Bacteria</taxon>
        <taxon>Pseudomonadati</taxon>
        <taxon>Campylobacterota</taxon>
        <taxon>Epsilonproteobacteria</taxon>
        <taxon>Campylobacterales</taxon>
        <taxon>Helicobacteraceae</taxon>
        <taxon>Helicobacter</taxon>
    </lineage>
</organism>
<reference evidence="1 2" key="1">
    <citation type="submission" date="2018-06" db="EMBL/GenBank/DDBJ databases">
        <authorList>
            <consortium name="Pathogen Informatics"/>
            <person name="Doyle S."/>
        </authorList>
    </citation>
    <scope>NUCLEOTIDE SEQUENCE [LARGE SCALE GENOMIC DNA]</scope>
    <source>
        <strain evidence="1 2">NCTC12410</strain>
    </source>
</reference>
<sequence>MAYIVKVESNKAKLYENGSFRRSVGSNVSSASCDDEWTICIENGKAKQYNTKTGSFKRSIGDSNAVSAQINGDSIVISYANGRAKEYKASSGSFVRSC</sequence>
<protein>
    <submittedName>
        <fullName evidence="1">Helicobacter pylori IceA2 protein</fullName>
    </submittedName>
</protein>
<gene>
    <name evidence="1" type="ORF">NCTC12410_00660</name>
</gene>
<dbReference type="OrthoDB" id="5328302at2"/>
<dbReference type="EMBL" id="UGHV01000001">
    <property type="protein sequence ID" value="STO96843.1"/>
    <property type="molecule type" value="Genomic_DNA"/>
</dbReference>
<evidence type="ECO:0000313" key="2">
    <source>
        <dbReference type="Proteomes" id="UP000254841"/>
    </source>
</evidence>